<organism evidence="20">
    <name type="scientific">Drosophila persimilis</name>
    <name type="common">Fruit fly</name>
    <dbReference type="NCBI Taxonomy" id="7234"/>
    <lineage>
        <taxon>Eukaryota</taxon>
        <taxon>Metazoa</taxon>
        <taxon>Ecdysozoa</taxon>
        <taxon>Arthropoda</taxon>
        <taxon>Hexapoda</taxon>
        <taxon>Insecta</taxon>
        <taxon>Pterygota</taxon>
        <taxon>Neoptera</taxon>
        <taxon>Endopterygota</taxon>
        <taxon>Diptera</taxon>
        <taxon>Brachycera</taxon>
        <taxon>Muscomorpha</taxon>
        <taxon>Ephydroidea</taxon>
        <taxon>Drosophilidae</taxon>
        <taxon>Drosophila</taxon>
        <taxon>Sophophora</taxon>
    </lineage>
</organism>
<feature type="domain" description="Ig-like" evidence="17">
    <location>
        <begin position="245"/>
        <end position="329"/>
    </location>
</feature>
<dbReference type="OrthoDB" id="6244967at2759"/>
<feature type="compositionally biased region" description="Polar residues" evidence="14">
    <location>
        <begin position="1245"/>
        <end position="1260"/>
    </location>
</feature>
<dbReference type="SMART" id="SM00409">
    <property type="entry name" value="IG"/>
    <property type="match status" value="6"/>
</dbReference>
<feature type="domain" description="Fibronectin type-III" evidence="18">
    <location>
        <begin position="613"/>
        <end position="710"/>
    </location>
</feature>
<evidence type="ECO:0000256" key="12">
    <source>
        <dbReference type="ARBA" id="ARBA00023319"/>
    </source>
</evidence>
<keyword evidence="2" id="KW-1003">Cell membrane</keyword>
<evidence type="ECO:0000256" key="14">
    <source>
        <dbReference type="SAM" id="MobiDB-lite"/>
    </source>
</evidence>
<dbReference type="FunFam" id="2.60.40.10:FF:001687">
    <property type="entry name" value="Neuroglian, isoform E"/>
    <property type="match status" value="1"/>
</dbReference>
<dbReference type="FunFam" id="2.60.40.10:FF:000035">
    <property type="entry name" value="Contactin 1"/>
    <property type="match status" value="1"/>
</dbReference>
<dbReference type="GO" id="GO:0019991">
    <property type="term" value="P:septate junction assembly"/>
    <property type="evidence" value="ECO:0007669"/>
    <property type="project" value="UniProtKB-ARBA"/>
</dbReference>
<feature type="compositionally biased region" description="Polar residues" evidence="14">
    <location>
        <begin position="1186"/>
        <end position="1201"/>
    </location>
</feature>
<dbReference type="GO" id="GO:0005886">
    <property type="term" value="C:plasma membrane"/>
    <property type="evidence" value="ECO:0007669"/>
    <property type="project" value="UniProtKB-SubCell"/>
</dbReference>
<dbReference type="Pfam" id="PF00047">
    <property type="entry name" value="ig"/>
    <property type="match status" value="1"/>
</dbReference>
<feature type="domain" description="Ig-like" evidence="17">
    <location>
        <begin position="338"/>
        <end position="425"/>
    </location>
</feature>
<dbReference type="SMART" id="SM00060">
    <property type="entry name" value="FN3"/>
    <property type="match status" value="5"/>
</dbReference>
<evidence type="ECO:0000256" key="6">
    <source>
        <dbReference type="ARBA" id="ARBA00022889"/>
    </source>
</evidence>
<dbReference type="Pfam" id="PF07679">
    <property type="entry name" value="I-set"/>
    <property type="match status" value="3"/>
</dbReference>
<dbReference type="STRING" id="7234.B4HA25"/>
<dbReference type="PANTHER" id="PTHR44170">
    <property type="entry name" value="PROTEIN SIDEKICK"/>
    <property type="match status" value="1"/>
</dbReference>
<dbReference type="InterPro" id="IPR036116">
    <property type="entry name" value="FN3_sf"/>
</dbReference>
<dbReference type="FunFam" id="2.60.40.10:FF:000005">
    <property type="entry name" value="Neuronal cell adhesion molecule"/>
    <property type="match status" value="1"/>
</dbReference>
<dbReference type="KEGG" id="dpe:6602664"/>
<dbReference type="GO" id="GO:0060857">
    <property type="term" value="P:establishment of glial blood-brain barrier"/>
    <property type="evidence" value="ECO:0007669"/>
    <property type="project" value="UniProtKB-ARBA"/>
</dbReference>
<dbReference type="eggNOG" id="KOG3513">
    <property type="taxonomic scope" value="Eukaryota"/>
</dbReference>
<dbReference type="EMBL" id="CH479235">
    <property type="protein sequence ID" value="EDW36693.1"/>
    <property type="molecule type" value="Genomic_DNA"/>
</dbReference>
<dbReference type="FunFam" id="2.60.40.10:FF:000032">
    <property type="entry name" value="palladin isoform X1"/>
    <property type="match status" value="1"/>
</dbReference>
<feature type="domain" description="Ig-like" evidence="17">
    <location>
        <begin position="28"/>
        <end position="132"/>
    </location>
</feature>
<dbReference type="GO" id="GO:0030424">
    <property type="term" value="C:axon"/>
    <property type="evidence" value="ECO:0007669"/>
    <property type="project" value="UniProtKB-ARBA"/>
</dbReference>
<comment type="subcellular location">
    <subcellularLocation>
        <location evidence="13">Cell junction</location>
        <location evidence="13">Septate junction</location>
    </subcellularLocation>
    <subcellularLocation>
        <location evidence="1">Cell membrane</location>
        <topology evidence="1">Single-pass type I membrane protein</topology>
    </subcellularLocation>
</comment>
<dbReference type="Proteomes" id="UP000008744">
    <property type="component" value="Unassembled WGS sequence"/>
</dbReference>
<dbReference type="InterPro" id="IPR003961">
    <property type="entry name" value="FN3_dom"/>
</dbReference>
<protein>
    <submittedName>
        <fullName evidence="19">GL22653</fullName>
    </submittedName>
</protein>
<dbReference type="Pfam" id="PF13927">
    <property type="entry name" value="Ig_3"/>
    <property type="match status" value="1"/>
</dbReference>
<dbReference type="FunFam" id="2.60.40.10:FF:000028">
    <property type="entry name" value="Neuronal cell adhesion molecule"/>
    <property type="match status" value="1"/>
</dbReference>
<evidence type="ECO:0000256" key="15">
    <source>
        <dbReference type="SAM" id="Phobius"/>
    </source>
</evidence>
<keyword evidence="4 16" id="KW-0732">Signal</keyword>
<keyword evidence="20" id="KW-1185">Reference proteome</keyword>
<feature type="compositionally biased region" description="Low complexity" evidence="14">
    <location>
        <begin position="1299"/>
        <end position="1309"/>
    </location>
</feature>
<feature type="region of interest" description="Disordered" evidence="14">
    <location>
        <begin position="1173"/>
        <end position="1276"/>
    </location>
</feature>
<accession>B4HA25</accession>
<dbReference type="SUPFAM" id="SSF49265">
    <property type="entry name" value="Fibronectin type III"/>
    <property type="match status" value="3"/>
</dbReference>
<evidence type="ECO:0000256" key="10">
    <source>
        <dbReference type="ARBA" id="ARBA00023157"/>
    </source>
</evidence>
<dbReference type="InterPro" id="IPR013151">
    <property type="entry name" value="Immunoglobulin_dom"/>
</dbReference>
<dbReference type="FunFam" id="2.60.40.10:FF:000047">
    <property type="entry name" value="Contactin 1"/>
    <property type="match status" value="1"/>
</dbReference>
<evidence type="ECO:0000256" key="3">
    <source>
        <dbReference type="ARBA" id="ARBA00022692"/>
    </source>
</evidence>
<dbReference type="PhylomeDB" id="B4HA25"/>
<gene>
    <name evidence="19" type="primary">Dper\GL22653</name>
    <name evidence="19" type="ORF">Dper_GL22653</name>
</gene>
<keyword evidence="11" id="KW-0325">Glycoprotein</keyword>
<feature type="compositionally biased region" description="Low complexity" evidence="14">
    <location>
        <begin position="1261"/>
        <end position="1272"/>
    </location>
</feature>
<reference evidence="19 20" key="1">
    <citation type="journal article" date="2007" name="Nature">
        <title>Evolution of genes and genomes on the Drosophila phylogeny.</title>
        <authorList>
            <consortium name="Drosophila 12 Genomes Consortium"/>
            <person name="Clark A.G."/>
            <person name="Eisen M.B."/>
            <person name="Smith D.R."/>
            <person name="Bergman C.M."/>
            <person name="Oliver B."/>
            <person name="Markow T.A."/>
            <person name="Kaufman T.C."/>
            <person name="Kellis M."/>
            <person name="Gelbart W."/>
            <person name="Iyer V.N."/>
            <person name="Pollard D.A."/>
            <person name="Sackton T.B."/>
            <person name="Larracuente A.M."/>
            <person name="Singh N.D."/>
            <person name="Abad J.P."/>
            <person name="Abt D.N."/>
            <person name="Adryan B."/>
            <person name="Aguade M."/>
            <person name="Akashi H."/>
            <person name="Anderson W.W."/>
            <person name="Aquadro C.F."/>
            <person name="Ardell D.H."/>
            <person name="Arguello R."/>
            <person name="Artieri C.G."/>
            <person name="Barbash D.A."/>
            <person name="Barker D."/>
            <person name="Barsanti P."/>
            <person name="Batterham P."/>
            <person name="Batzoglou S."/>
            <person name="Begun D."/>
            <person name="Bhutkar A."/>
            <person name="Blanco E."/>
            <person name="Bosak S.A."/>
            <person name="Bradley R.K."/>
            <person name="Brand A.D."/>
            <person name="Brent M.R."/>
            <person name="Brooks A.N."/>
            <person name="Brown R.H."/>
            <person name="Butlin R.K."/>
            <person name="Caggese C."/>
            <person name="Calvi B.R."/>
            <person name="Bernardo de Carvalho A."/>
            <person name="Caspi A."/>
            <person name="Castrezana S."/>
            <person name="Celniker S.E."/>
            <person name="Chang J.L."/>
            <person name="Chapple C."/>
            <person name="Chatterji S."/>
            <person name="Chinwalla A."/>
            <person name="Civetta A."/>
            <person name="Clifton S.W."/>
            <person name="Comeron J.M."/>
            <person name="Costello J.C."/>
            <person name="Coyne J.A."/>
            <person name="Daub J."/>
            <person name="David R.G."/>
            <person name="Delcher A.L."/>
            <person name="Delehaunty K."/>
            <person name="Do C.B."/>
            <person name="Ebling H."/>
            <person name="Edwards K."/>
            <person name="Eickbush T."/>
            <person name="Evans J.D."/>
            <person name="Filipski A."/>
            <person name="Findeiss S."/>
            <person name="Freyhult E."/>
            <person name="Fulton L."/>
            <person name="Fulton R."/>
            <person name="Garcia A.C."/>
            <person name="Gardiner A."/>
            <person name="Garfield D.A."/>
            <person name="Garvin B.E."/>
            <person name="Gibson G."/>
            <person name="Gilbert D."/>
            <person name="Gnerre S."/>
            <person name="Godfrey J."/>
            <person name="Good R."/>
            <person name="Gotea V."/>
            <person name="Gravely B."/>
            <person name="Greenberg A.J."/>
            <person name="Griffiths-Jones S."/>
            <person name="Gross S."/>
            <person name="Guigo R."/>
            <person name="Gustafson E.A."/>
            <person name="Haerty W."/>
            <person name="Hahn M.W."/>
            <person name="Halligan D.L."/>
            <person name="Halpern A.L."/>
            <person name="Halter G.M."/>
            <person name="Han M.V."/>
            <person name="Heger A."/>
            <person name="Hillier L."/>
            <person name="Hinrichs A.S."/>
            <person name="Holmes I."/>
            <person name="Hoskins R.A."/>
            <person name="Hubisz M.J."/>
            <person name="Hultmark D."/>
            <person name="Huntley M.A."/>
            <person name="Jaffe D.B."/>
            <person name="Jagadeeshan S."/>
            <person name="Jeck W.R."/>
            <person name="Johnson J."/>
            <person name="Jones C.D."/>
            <person name="Jordan W.C."/>
            <person name="Karpen G.H."/>
            <person name="Kataoka E."/>
            <person name="Keightley P.D."/>
            <person name="Kheradpour P."/>
            <person name="Kirkness E.F."/>
            <person name="Koerich L.B."/>
            <person name="Kristiansen K."/>
            <person name="Kudrna D."/>
            <person name="Kulathinal R.J."/>
            <person name="Kumar S."/>
            <person name="Kwok R."/>
            <person name="Lander E."/>
            <person name="Langley C.H."/>
            <person name="Lapoint R."/>
            <person name="Lazzaro B.P."/>
            <person name="Lee S.J."/>
            <person name="Levesque L."/>
            <person name="Li R."/>
            <person name="Lin C.F."/>
            <person name="Lin M.F."/>
            <person name="Lindblad-Toh K."/>
            <person name="Llopart A."/>
            <person name="Long M."/>
            <person name="Low L."/>
            <person name="Lozovsky E."/>
            <person name="Lu J."/>
            <person name="Luo M."/>
            <person name="Machado C.A."/>
            <person name="Makalowski W."/>
            <person name="Marzo M."/>
            <person name="Matsuda M."/>
            <person name="Matzkin L."/>
            <person name="McAllister B."/>
            <person name="McBride C.S."/>
            <person name="McKernan B."/>
            <person name="McKernan K."/>
            <person name="Mendez-Lago M."/>
            <person name="Minx P."/>
            <person name="Mollenhauer M.U."/>
            <person name="Montooth K."/>
            <person name="Mount S.M."/>
            <person name="Mu X."/>
            <person name="Myers E."/>
            <person name="Negre B."/>
            <person name="Newfeld S."/>
            <person name="Nielsen R."/>
            <person name="Noor M.A."/>
            <person name="O'Grady P."/>
            <person name="Pachter L."/>
            <person name="Papaceit M."/>
            <person name="Parisi M.J."/>
            <person name="Parisi M."/>
            <person name="Parts L."/>
            <person name="Pedersen J.S."/>
            <person name="Pesole G."/>
            <person name="Phillippy A.M."/>
            <person name="Ponting C.P."/>
            <person name="Pop M."/>
            <person name="Porcelli D."/>
            <person name="Powell J.R."/>
            <person name="Prohaska S."/>
            <person name="Pruitt K."/>
            <person name="Puig M."/>
            <person name="Quesneville H."/>
            <person name="Ram K.R."/>
            <person name="Rand D."/>
            <person name="Rasmussen M.D."/>
            <person name="Reed L.K."/>
            <person name="Reenan R."/>
            <person name="Reily A."/>
            <person name="Remington K.A."/>
            <person name="Rieger T.T."/>
            <person name="Ritchie M.G."/>
            <person name="Robin C."/>
            <person name="Rogers Y.H."/>
            <person name="Rohde C."/>
            <person name="Rozas J."/>
            <person name="Rubenfield M.J."/>
            <person name="Ruiz A."/>
            <person name="Russo S."/>
            <person name="Salzberg S.L."/>
            <person name="Sanchez-Gracia A."/>
            <person name="Saranga D.J."/>
            <person name="Sato H."/>
            <person name="Schaeffer S.W."/>
            <person name="Schatz M.C."/>
            <person name="Schlenke T."/>
            <person name="Schwartz R."/>
            <person name="Segarra C."/>
            <person name="Singh R.S."/>
            <person name="Sirot L."/>
            <person name="Sirota M."/>
            <person name="Sisneros N.B."/>
            <person name="Smith C.D."/>
            <person name="Smith T.F."/>
            <person name="Spieth J."/>
            <person name="Stage D.E."/>
            <person name="Stark A."/>
            <person name="Stephan W."/>
            <person name="Strausberg R.L."/>
            <person name="Strempel S."/>
            <person name="Sturgill D."/>
            <person name="Sutton G."/>
            <person name="Sutton G.G."/>
            <person name="Tao W."/>
            <person name="Teichmann S."/>
            <person name="Tobari Y.N."/>
            <person name="Tomimura Y."/>
            <person name="Tsolas J.M."/>
            <person name="Valente V.L."/>
            <person name="Venter E."/>
            <person name="Venter J.C."/>
            <person name="Vicario S."/>
            <person name="Vieira F.G."/>
            <person name="Vilella A.J."/>
            <person name="Villasante A."/>
            <person name="Walenz B."/>
            <person name="Wang J."/>
            <person name="Wasserman M."/>
            <person name="Watts T."/>
            <person name="Wilson D."/>
            <person name="Wilson R.K."/>
            <person name="Wing R.A."/>
            <person name="Wolfner M.F."/>
            <person name="Wong A."/>
            <person name="Wong G.K."/>
            <person name="Wu C.I."/>
            <person name="Wu G."/>
            <person name="Yamamoto D."/>
            <person name="Yang H.P."/>
            <person name="Yang S.P."/>
            <person name="Yorke J.A."/>
            <person name="Yoshida K."/>
            <person name="Zdobnov E."/>
            <person name="Zhang P."/>
            <person name="Zhang Y."/>
            <person name="Zimin A.V."/>
            <person name="Baldwin J."/>
            <person name="Abdouelleil A."/>
            <person name="Abdulkadir J."/>
            <person name="Abebe A."/>
            <person name="Abera B."/>
            <person name="Abreu J."/>
            <person name="Acer S.C."/>
            <person name="Aftuck L."/>
            <person name="Alexander A."/>
            <person name="An P."/>
            <person name="Anderson E."/>
            <person name="Anderson S."/>
            <person name="Arachi H."/>
            <person name="Azer M."/>
            <person name="Bachantsang P."/>
            <person name="Barry A."/>
            <person name="Bayul T."/>
            <person name="Berlin A."/>
            <person name="Bessette D."/>
            <person name="Bloom T."/>
            <person name="Blye J."/>
            <person name="Boguslavskiy L."/>
            <person name="Bonnet C."/>
            <person name="Boukhgalter B."/>
            <person name="Bourzgui I."/>
            <person name="Brown A."/>
            <person name="Cahill P."/>
            <person name="Channer S."/>
            <person name="Cheshatsang Y."/>
            <person name="Chuda L."/>
            <person name="Citroen M."/>
            <person name="Collymore A."/>
            <person name="Cooke P."/>
            <person name="Costello M."/>
            <person name="D'Aco K."/>
            <person name="Daza R."/>
            <person name="De Haan G."/>
            <person name="DeGray S."/>
            <person name="DeMaso C."/>
            <person name="Dhargay N."/>
            <person name="Dooley K."/>
            <person name="Dooley E."/>
            <person name="Doricent M."/>
            <person name="Dorje P."/>
            <person name="Dorjee K."/>
            <person name="Dupes A."/>
            <person name="Elong R."/>
            <person name="Falk J."/>
            <person name="Farina A."/>
            <person name="Faro S."/>
            <person name="Ferguson D."/>
            <person name="Fisher S."/>
            <person name="Foley C.D."/>
            <person name="Franke A."/>
            <person name="Friedrich D."/>
            <person name="Gadbois L."/>
            <person name="Gearin G."/>
            <person name="Gearin C.R."/>
            <person name="Giannoukos G."/>
            <person name="Goode T."/>
            <person name="Graham J."/>
            <person name="Grandbois E."/>
            <person name="Grewal S."/>
            <person name="Gyaltsen K."/>
            <person name="Hafez N."/>
            <person name="Hagos B."/>
            <person name="Hall J."/>
            <person name="Henson C."/>
            <person name="Hollinger A."/>
            <person name="Honan T."/>
            <person name="Huard M.D."/>
            <person name="Hughes L."/>
            <person name="Hurhula B."/>
            <person name="Husby M.E."/>
            <person name="Kamat A."/>
            <person name="Kanga B."/>
            <person name="Kashin S."/>
            <person name="Khazanovich D."/>
            <person name="Kisner P."/>
            <person name="Lance K."/>
            <person name="Lara M."/>
            <person name="Lee W."/>
            <person name="Lennon N."/>
            <person name="Letendre F."/>
            <person name="LeVine R."/>
            <person name="Lipovsky A."/>
            <person name="Liu X."/>
            <person name="Liu J."/>
            <person name="Liu S."/>
            <person name="Lokyitsang T."/>
            <person name="Lokyitsang Y."/>
            <person name="Lubonja R."/>
            <person name="Lui A."/>
            <person name="MacDonald P."/>
            <person name="Magnisalis V."/>
            <person name="Maru K."/>
            <person name="Matthews C."/>
            <person name="McCusker W."/>
            <person name="McDonough S."/>
            <person name="Mehta T."/>
            <person name="Meldrim J."/>
            <person name="Meneus L."/>
            <person name="Mihai O."/>
            <person name="Mihalev A."/>
            <person name="Mihova T."/>
            <person name="Mittelman R."/>
            <person name="Mlenga V."/>
            <person name="Montmayeur A."/>
            <person name="Mulrain L."/>
            <person name="Navidi A."/>
            <person name="Naylor J."/>
            <person name="Negash T."/>
            <person name="Nguyen T."/>
            <person name="Nguyen N."/>
            <person name="Nicol R."/>
            <person name="Norbu C."/>
            <person name="Norbu N."/>
            <person name="Novod N."/>
            <person name="O'Neill B."/>
            <person name="Osman S."/>
            <person name="Markiewicz E."/>
            <person name="Oyono O.L."/>
            <person name="Patti C."/>
            <person name="Phunkhang P."/>
            <person name="Pierre F."/>
            <person name="Priest M."/>
            <person name="Raghuraman S."/>
            <person name="Rege F."/>
            <person name="Reyes R."/>
            <person name="Rise C."/>
            <person name="Rogov P."/>
            <person name="Ross K."/>
            <person name="Ryan E."/>
            <person name="Settipalli S."/>
            <person name="Shea T."/>
            <person name="Sherpa N."/>
            <person name="Shi L."/>
            <person name="Shih D."/>
            <person name="Sparrow T."/>
            <person name="Spaulding J."/>
            <person name="Stalker J."/>
            <person name="Stange-Thomann N."/>
            <person name="Stavropoulos S."/>
            <person name="Stone C."/>
            <person name="Strader C."/>
            <person name="Tesfaye S."/>
            <person name="Thomson T."/>
            <person name="Thoulutsang Y."/>
            <person name="Thoulutsang D."/>
            <person name="Topham K."/>
            <person name="Topping I."/>
            <person name="Tsamla T."/>
            <person name="Vassiliev H."/>
            <person name="Vo A."/>
            <person name="Wangchuk T."/>
            <person name="Wangdi T."/>
            <person name="Weiand M."/>
            <person name="Wilkinson J."/>
            <person name="Wilson A."/>
            <person name="Yadav S."/>
            <person name="Young G."/>
            <person name="Yu Q."/>
            <person name="Zembek L."/>
            <person name="Zhong D."/>
            <person name="Zimmer A."/>
            <person name="Zwirko Z."/>
            <person name="Jaffe D.B."/>
            <person name="Alvarez P."/>
            <person name="Brockman W."/>
            <person name="Butler J."/>
            <person name="Chin C."/>
            <person name="Gnerre S."/>
            <person name="Grabherr M."/>
            <person name="Kleber M."/>
            <person name="Mauceli E."/>
            <person name="MacCallum I."/>
        </authorList>
    </citation>
    <scope>NUCLEOTIDE SEQUENCE [LARGE SCALE GENOMIC DNA]</scope>
    <source>
        <strain evidence="20">MSH-3 / Tucson 14011-0111.49</strain>
    </source>
</reference>
<feature type="chain" id="PRO_5002808418" evidence="16">
    <location>
        <begin position="23"/>
        <end position="1309"/>
    </location>
</feature>
<keyword evidence="5" id="KW-0677">Repeat</keyword>
<evidence type="ECO:0000313" key="20">
    <source>
        <dbReference type="Proteomes" id="UP000008744"/>
    </source>
</evidence>
<evidence type="ECO:0000256" key="11">
    <source>
        <dbReference type="ARBA" id="ARBA00023180"/>
    </source>
</evidence>
<dbReference type="FunFam" id="2.60.40.10:FF:001928">
    <property type="entry name" value="neuroglian isoform X2"/>
    <property type="match status" value="1"/>
</dbReference>
<feature type="domain" description="Fibronectin type-III" evidence="18">
    <location>
        <begin position="915"/>
        <end position="1016"/>
    </location>
</feature>
<feature type="transmembrane region" description="Helical" evidence="15">
    <location>
        <begin position="1129"/>
        <end position="1152"/>
    </location>
</feature>
<dbReference type="GO" id="GO:0021682">
    <property type="term" value="P:nerve maturation"/>
    <property type="evidence" value="ECO:0007669"/>
    <property type="project" value="UniProtKB-ARBA"/>
</dbReference>
<dbReference type="Gene3D" id="2.60.40.10">
    <property type="entry name" value="Immunoglobulins"/>
    <property type="match status" value="11"/>
</dbReference>
<dbReference type="SMR" id="B4HA25"/>
<dbReference type="OMA" id="QTHAMEV"/>
<evidence type="ECO:0000256" key="8">
    <source>
        <dbReference type="ARBA" id="ARBA00022989"/>
    </source>
</evidence>
<dbReference type="FunFam" id="2.60.40.10:FF:000238">
    <property type="entry name" value="Neuronal cell adhesion molecule"/>
    <property type="match status" value="1"/>
</dbReference>
<feature type="domain" description="Ig-like" evidence="17">
    <location>
        <begin position="146"/>
        <end position="224"/>
    </location>
</feature>
<evidence type="ECO:0000256" key="5">
    <source>
        <dbReference type="ARBA" id="ARBA00022737"/>
    </source>
</evidence>
<feature type="domain" description="Fibronectin type-III" evidence="18">
    <location>
        <begin position="817"/>
        <end position="914"/>
    </location>
</feature>
<dbReference type="InterPro" id="IPR013783">
    <property type="entry name" value="Ig-like_fold"/>
</dbReference>
<sequence length="1309" mass="144672">MRRQSTMLAAILLAAFLGSATARTNSPPRIIKQPAPGELLFKVAQQNKESDNPFIIECEADGQPEPEYSWIKNGKKFDWQAYDDRMLRQPGRGTLVITSPKDEDRGHYQCFASNEFGTATSNSVYVRKAELNAFKDEAAKTVVAVEGEPFMLKCAAPDGFPSPTVNWMMQQSIDGSIKSINNSRMTLDPEGNLWFSNVTRDDASDDFYYACSATSVFRSEYKIGNKVLLDVKQMGVSASQNKHQPIRQYVSRRQSLALRGKRMELFCIYGGTPLPQTVWSKDGHRIQWSDRITQGHYGKSLIIRQTNFDDNGTYTCDVSNGVGNAQSFSIILEVNAIPYFTVEPDSRRPPEDEEVVFQCEAAGFPEPKISWIHNGKPIEQSTPNPRRTVTDNTIRIVNLVKSDTGNYGCNATNSLGYVYKDVFLNVQALPPEIEEPPTALSTVDGRNVTLRCRVTGAPKPQVRWLRATNWLTGGRYIVQANGDLQILDVTFSDAGQYTCYAENKFGNKSAEGSLTVMEHTRITQEPQNYEVAAGQSATFRCNEAHDGNLEIEIDWWKDGQPIDFEAQPRFVKTNDNSLTIAKTMELDSGKYSCVACTRLDQATAKANLIVQDVPNAPKLTGITCQADKAEIMWEPQGDNRSPILHYTIQFNTSFTPASWDTAFEKVPNTDFSFVVQMSPWANYTFRVIAFNKIGASQPSAHSESCTTQPDVPFKNPDNVVGQGTEPNNLVISWTPMPEIEHNAPKFQYRVSWKRDIPAAAWENKDINEWHQNNIVITDQPTFVKYHIKVVAINERGESNVAAEEVIGYSGEDRPLDAPTNFTMRQITTATSAYLAWTPVSEESVRGHFKGYKIQTWTEKEGEEGLREIHVKGDTDTALVTQFKPDSKNFARILAYNGRFNGPPSAIIDFDTPEGVPSPVQSLDAHPLGSSAFWVTWKKPLHPNGKLTGYKIYYEEVQGSFVGERREYDPHITDPRITRMKMAGLKPKTKYRISITATTKMGEGTEHYIEKSTLGDSNLAPATPSFAWEQLPSDNGQAKFRINWQPSTEGHAGTHFFTKYRVKGETQWSDAKEEKMTDFQEIAGLDPETAYEFRVVSVDGHYYTESATQEIDTNSVEGPIMVPNETVANAGWFIGMMLALAFIIILFIIICIIRRNRGGKYDVHDRELANGRHDYPDEGGFHEYSQPLDNKSAGRQSVSSANKPGVESDTDSMAEYGDGDTGQFTEDGSFIGQYVPGKLQPPVSPQPLNSSASAHQQAPPQTSAAAAAAAAAGGSNGSGLGSGAVAGGAGTGASNGGTGSTNTAAVATYV</sequence>
<evidence type="ECO:0000256" key="7">
    <source>
        <dbReference type="ARBA" id="ARBA00022949"/>
    </source>
</evidence>
<keyword evidence="12" id="KW-0393">Immunoglobulin domain</keyword>
<dbReference type="PANTHER" id="PTHR44170:SF6">
    <property type="entry name" value="CONTACTIN"/>
    <property type="match status" value="1"/>
</dbReference>
<feature type="compositionally biased region" description="Gly residues" evidence="14">
    <location>
        <begin position="1288"/>
        <end position="1298"/>
    </location>
</feature>
<dbReference type="InterPro" id="IPR003598">
    <property type="entry name" value="Ig_sub2"/>
</dbReference>
<dbReference type="CDD" id="cd00096">
    <property type="entry name" value="Ig"/>
    <property type="match status" value="1"/>
</dbReference>
<dbReference type="InterPro" id="IPR003599">
    <property type="entry name" value="Ig_sub"/>
</dbReference>
<dbReference type="InterPro" id="IPR013098">
    <property type="entry name" value="Ig_I-set"/>
</dbReference>
<keyword evidence="9 15" id="KW-0472">Membrane</keyword>
<dbReference type="CDD" id="cd00063">
    <property type="entry name" value="FN3"/>
    <property type="match status" value="5"/>
</dbReference>
<dbReference type="HOGENOM" id="CLU_005756_1_0_1"/>
<dbReference type="GO" id="GO:0008366">
    <property type="term" value="P:axon ensheathment"/>
    <property type="evidence" value="ECO:0007669"/>
    <property type="project" value="UniProtKB-ARBA"/>
</dbReference>
<dbReference type="FunFam" id="2.60.40.10:FF:000004">
    <property type="entry name" value="DCC isoform 1"/>
    <property type="match status" value="1"/>
</dbReference>
<dbReference type="SUPFAM" id="SSF48726">
    <property type="entry name" value="Immunoglobulin"/>
    <property type="match status" value="6"/>
</dbReference>
<dbReference type="InterPro" id="IPR026966">
    <property type="entry name" value="Neurofascin/L1/NrCAM_C"/>
</dbReference>
<dbReference type="PROSITE" id="PS50853">
    <property type="entry name" value="FN3"/>
    <property type="match status" value="4"/>
</dbReference>
<feature type="signal peptide" evidence="16">
    <location>
        <begin position="1"/>
        <end position="22"/>
    </location>
</feature>
<keyword evidence="7" id="KW-0965">Cell junction</keyword>
<name>B4HA25_DROPE</name>
<dbReference type="GO" id="GO:0005918">
    <property type="term" value="C:septate junction"/>
    <property type="evidence" value="ECO:0007669"/>
    <property type="project" value="UniProtKB-SubCell"/>
</dbReference>
<dbReference type="Pfam" id="PF13882">
    <property type="entry name" value="Bravo_FIGEY"/>
    <property type="match status" value="1"/>
</dbReference>
<dbReference type="Pfam" id="PF00041">
    <property type="entry name" value="fn3"/>
    <property type="match status" value="3"/>
</dbReference>
<evidence type="ECO:0000256" key="16">
    <source>
        <dbReference type="SAM" id="SignalP"/>
    </source>
</evidence>
<evidence type="ECO:0000256" key="4">
    <source>
        <dbReference type="ARBA" id="ARBA00022729"/>
    </source>
</evidence>
<feature type="domain" description="Ig-like" evidence="17">
    <location>
        <begin position="520"/>
        <end position="609"/>
    </location>
</feature>
<keyword evidence="3 15" id="KW-0812">Transmembrane</keyword>
<evidence type="ECO:0000259" key="17">
    <source>
        <dbReference type="PROSITE" id="PS50835"/>
    </source>
</evidence>
<evidence type="ECO:0000259" key="18">
    <source>
        <dbReference type="PROSITE" id="PS50853"/>
    </source>
</evidence>
<keyword evidence="6" id="KW-0130">Cell adhesion</keyword>
<dbReference type="PROSITE" id="PS50835">
    <property type="entry name" value="IG_LIKE"/>
    <property type="match status" value="6"/>
</dbReference>
<feature type="domain" description="Ig-like" evidence="17">
    <location>
        <begin position="431"/>
        <end position="515"/>
    </location>
</feature>
<dbReference type="GO" id="GO:0061343">
    <property type="term" value="P:cell adhesion involved in heart morphogenesis"/>
    <property type="evidence" value="ECO:0007669"/>
    <property type="project" value="UniProtKB-ARBA"/>
</dbReference>
<dbReference type="FunFam" id="2.60.40.10:FF:001718">
    <property type="entry name" value="Neuroglian, isoform D"/>
    <property type="match status" value="1"/>
</dbReference>
<keyword evidence="8 15" id="KW-1133">Transmembrane helix</keyword>
<evidence type="ECO:0000256" key="9">
    <source>
        <dbReference type="ARBA" id="ARBA00023136"/>
    </source>
</evidence>
<evidence type="ECO:0000256" key="2">
    <source>
        <dbReference type="ARBA" id="ARBA00022475"/>
    </source>
</evidence>
<evidence type="ECO:0000256" key="1">
    <source>
        <dbReference type="ARBA" id="ARBA00004251"/>
    </source>
</evidence>
<dbReference type="GO" id="GO:0098609">
    <property type="term" value="P:cell-cell adhesion"/>
    <property type="evidence" value="ECO:0007669"/>
    <property type="project" value="UniProtKB-ARBA"/>
</dbReference>
<evidence type="ECO:0000313" key="19">
    <source>
        <dbReference type="EMBL" id="EDW36693.1"/>
    </source>
</evidence>
<dbReference type="SMART" id="SM00408">
    <property type="entry name" value="IGc2"/>
    <property type="match status" value="6"/>
</dbReference>
<feature type="region of interest" description="Disordered" evidence="14">
    <location>
        <begin position="1288"/>
        <end position="1309"/>
    </location>
</feature>
<dbReference type="CDD" id="cd20978">
    <property type="entry name" value="IgI_4_hemolin-like"/>
    <property type="match status" value="1"/>
</dbReference>
<proteinExistence type="predicted"/>
<dbReference type="InterPro" id="IPR036179">
    <property type="entry name" value="Ig-like_dom_sf"/>
</dbReference>
<evidence type="ECO:0000256" key="13">
    <source>
        <dbReference type="ARBA" id="ARBA00060461"/>
    </source>
</evidence>
<dbReference type="InterPro" id="IPR007110">
    <property type="entry name" value="Ig-like_dom"/>
</dbReference>
<keyword evidence="10" id="KW-1015">Disulfide bond</keyword>
<feature type="domain" description="Fibronectin type-III" evidence="18">
    <location>
        <begin position="715"/>
        <end position="812"/>
    </location>
</feature>